<dbReference type="EMBL" id="WNWS01000531">
    <property type="protein sequence ID" value="KAE9966242.1"/>
    <property type="molecule type" value="Genomic_DNA"/>
</dbReference>
<proteinExistence type="predicted"/>
<comment type="caution">
    <text evidence="5">The sequence shown here is derived from an EMBL/GenBank/DDBJ whole genome shotgun (WGS) entry which is preliminary data.</text>
</comment>
<evidence type="ECO:0000313" key="6">
    <source>
        <dbReference type="Proteomes" id="UP000447873"/>
    </source>
</evidence>
<dbReference type="InterPro" id="IPR021109">
    <property type="entry name" value="Peptidase_aspartic_dom_sf"/>
</dbReference>
<sequence length="512" mass="56164">MTRLCATVLLVSLVGPILAANCSIKPVYVDIHKRVVNGTSAFPYGSFIGVGNPFQNQSIWPSLRRNETSFASSEFCSNSNLTDCMGSTGGNVQYNLSTSFKEDAHYSSKDSKDIATRSVKGTDDVHLYTHWFLTDAAFQTLAHDAPVEFANAGDADPGIVGMGSSSTILERLLQLKLIAAKTYSLYIGTGMERAGGVVNGSNTFGGYDAGRFKNPVHTYNMDLANPDYLPVTVTDITIDDPSSPGMKNKSIMDNGDPFEARITTDRYPMLFPSSITKNFANMLSAKSSNYIDKSLRLDKPFNGTMTIHIGDFKITLPPSIVSNATNISPVQENDDDNYDGPFYLSTAFLTQVYLMLDFESSQFHLAEAYQKNNYVIPTTFCPGTIPIPHNYSSGSVFLKQGLIGAVVGGVIGGSAILTALTIWFMFWRRNKYDKDQEKRWAAEDAAASSGFDDKKDIEMETLTPRSKERFWGAGQATPQKVYKLPCDDHEGDGWENADTHYGGRGINRGDDI</sequence>
<keyword evidence="3" id="KW-0732">Signal</keyword>
<evidence type="ECO:0000256" key="1">
    <source>
        <dbReference type="SAM" id="MobiDB-lite"/>
    </source>
</evidence>
<keyword evidence="2" id="KW-1133">Transmembrane helix</keyword>
<accession>A0A8H3U9H4</accession>
<name>A0A8H3U9H4_VENIN</name>
<dbReference type="PROSITE" id="PS51767">
    <property type="entry name" value="PEPTIDASE_A1"/>
    <property type="match status" value="1"/>
</dbReference>
<evidence type="ECO:0000256" key="3">
    <source>
        <dbReference type="SAM" id="SignalP"/>
    </source>
</evidence>
<evidence type="ECO:0000259" key="4">
    <source>
        <dbReference type="PROSITE" id="PS51767"/>
    </source>
</evidence>
<reference evidence="5 6" key="1">
    <citation type="submission" date="2018-12" db="EMBL/GenBank/DDBJ databases">
        <title>Venturia inaequalis Genome Resource.</title>
        <authorList>
            <person name="Lichtner F.J."/>
        </authorList>
    </citation>
    <scope>NUCLEOTIDE SEQUENCE [LARGE SCALE GENOMIC DNA]</scope>
    <source>
        <strain evidence="5 6">120213</strain>
    </source>
</reference>
<dbReference type="AlphaFoldDB" id="A0A8H3U9H4"/>
<feature type="domain" description="Peptidase A1" evidence="4">
    <location>
        <begin position="44"/>
        <end position="366"/>
    </location>
</feature>
<feature type="chain" id="PRO_5034756945" description="Peptidase A1 domain-containing protein" evidence="3">
    <location>
        <begin position="20"/>
        <end position="512"/>
    </location>
</feature>
<gene>
    <name evidence="5" type="ORF">EG328_009083</name>
</gene>
<dbReference type="InterPro" id="IPR033121">
    <property type="entry name" value="PEPTIDASE_A1"/>
</dbReference>
<feature type="transmembrane region" description="Helical" evidence="2">
    <location>
        <begin position="402"/>
        <end position="426"/>
    </location>
</feature>
<dbReference type="Pfam" id="PF00026">
    <property type="entry name" value="Asp"/>
    <property type="match status" value="1"/>
</dbReference>
<dbReference type="OrthoDB" id="5361565at2759"/>
<keyword evidence="2" id="KW-0812">Transmembrane</keyword>
<dbReference type="Gene3D" id="2.40.70.10">
    <property type="entry name" value="Acid Proteases"/>
    <property type="match status" value="1"/>
</dbReference>
<keyword evidence="2" id="KW-0472">Membrane</keyword>
<evidence type="ECO:0000313" key="5">
    <source>
        <dbReference type="EMBL" id="KAE9966242.1"/>
    </source>
</evidence>
<protein>
    <recommendedName>
        <fullName evidence="4">Peptidase A1 domain-containing protein</fullName>
    </recommendedName>
</protein>
<feature type="region of interest" description="Disordered" evidence="1">
    <location>
        <begin position="493"/>
        <end position="512"/>
    </location>
</feature>
<evidence type="ECO:0000256" key="2">
    <source>
        <dbReference type="SAM" id="Phobius"/>
    </source>
</evidence>
<feature type="signal peptide" evidence="3">
    <location>
        <begin position="1"/>
        <end position="19"/>
    </location>
</feature>
<organism evidence="5 6">
    <name type="scientific">Venturia inaequalis</name>
    <name type="common">Apple scab fungus</name>
    <dbReference type="NCBI Taxonomy" id="5025"/>
    <lineage>
        <taxon>Eukaryota</taxon>
        <taxon>Fungi</taxon>
        <taxon>Dikarya</taxon>
        <taxon>Ascomycota</taxon>
        <taxon>Pezizomycotina</taxon>
        <taxon>Dothideomycetes</taxon>
        <taxon>Pleosporomycetidae</taxon>
        <taxon>Venturiales</taxon>
        <taxon>Venturiaceae</taxon>
        <taxon>Venturia</taxon>
    </lineage>
</organism>
<dbReference type="Proteomes" id="UP000447873">
    <property type="component" value="Unassembled WGS sequence"/>
</dbReference>
<dbReference type="SUPFAM" id="SSF50630">
    <property type="entry name" value="Acid proteases"/>
    <property type="match status" value="1"/>
</dbReference>